<evidence type="ECO:0000256" key="1">
    <source>
        <dbReference type="SAM" id="SignalP"/>
    </source>
</evidence>
<dbReference type="EMBL" id="CP022272">
    <property type="protein sequence ID" value="ASJ96355.1"/>
    <property type="molecule type" value="Genomic_DNA"/>
</dbReference>
<feature type="signal peptide" evidence="1">
    <location>
        <begin position="1"/>
        <end position="23"/>
    </location>
</feature>
<sequence length="66" mass="7363">MKSGVKLISPAFLALLLSGCHQAPQLPIEEQLLTFIECSKQQIYGIWVETDCLTGYRGKPFSGIHR</sequence>
<gene>
    <name evidence="2" type="ORF">CFF01_07005</name>
</gene>
<proteinExistence type="predicted"/>
<accession>A0AAC9XN06</accession>
<evidence type="ECO:0008006" key="4">
    <source>
        <dbReference type="Google" id="ProtNLM"/>
    </source>
</evidence>
<dbReference type="AlphaFoldDB" id="A0AAC9XN06"/>
<keyword evidence="1" id="KW-0732">Signal</keyword>
<organism evidence="2 3">
    <name type="scientific">Shewanella marisflavi</name>
    <dbReference type="NCBI Taxonomy" id="260364"/>
    <lineage>
        <taxon>Bacteria</taxon>
        <taxon>Pseudomonadati</taxon>
        <taxon>Pseudomonadota</taxon>
        <taxon>Gammaproteobacteria</taxon>
        <taxon>Alteromonadales</taxon>
        <taxon>Shewanellaceae</taxon>
        <taxon>Shewanella</taxon>
    </lineage>
</organism>
<dbReference type="Proteomes" id="UP000198233">
    <property type="component" value="Chromosome"/>
</dbReference>
<dbReference type="RefSeq" id="WP_088904328.1">
    <property type="nucleotide sequence ID" value="NZ_CP022272.1"/>
</dbReference>
<feature type="chain" id="PRO_5042051272" description="Lipoprotein" evidence="1">
    <location>
        <begin position="24"/>
        <end position="66"/>
    </location>
</feature>
<reference evidence="2 3" key="1">
    <citation type="submission" date="2017-06" db="EMBL/GenBank/DDBJ databases">
        <title>Complete genome sequence of Shewanella marisflavi EP1 associated with anaerobic 2,4-dinitrotoluene reduction and salt tolerance.</title>
        <authorList>
            <person name="Huang J."/>
        </authorList>
    </citation>
    <scope>NUCLEOTIDE SEQUENCE [LARGE SCALE GENOMIC DNA]</scope>
    <source>
        <strain evidence="2 3">EP1</strain>
    </source>
</reference>
<dbReference type="KEGG" id="smav:CFF01_07005"/>
<dbReference type="PROSITE" id="PS51257">
    <property type="entry name" value="PROKAR_LIPOPROTEIN"/>
    <property type="match status" value="1"/>
</dbReference>
<protein>
    <recommendedName>
        <fullName evidence="4">Lipoprotein</fullName>
    </recommendedName>
</protein>
<evidence type="ECO:0000313" key="3">
    <source>
        <dbReference type="Proteomes" id="UP000198233"/>
    </source>
</evidence>
<evidence type="ECO:0000313" key="2">
    <source>
        <dbReference type="EMBL" id="ASJ96355.1"/>
    </source>
</evidence>
<name>A0AAC9XN06_9GAMM</name>